<evidence type="ECO:0000256" key="3">
    <source>
        <dbReference type="SAM" id="MobiDB-lite"/>
    </source>
</evidence>
<feature type="region of interest" description="Disordered" evidence="3">
    <location>
        <begin position="25"/>
        <end position="53"/>
    </location>
</feature>
<sequence length="92" mass="10445">MNQNKPFGLILPKKHKALQVKTSAIFGSDSDDEPAKKKSIPIPQKKAPSKKLRQEVCEDPSIYEYDSIYDDMKAKESCQNRCSKGQQTIPLY</sequence>
<evidence type="ECO:0000256" key="1">
    <source>
        <dbReference type="ARBA" id="ARBA00010126"/>
    </source>
</evidence>
<comment type="similarity">
    <text evidence="1">Belongs to the NSRP1 family.</text>
</comment>
<accession>A0AAV4XV17</accession>
<comment type="caution">
    <text evidence="5">The sequence shown here is derived from an EMBL/GenBank/DDBJ whole genome shotgun (WGS) entry which is preliminary data.</text>
</comment>
<dbReference type="PANTHER" id="PTHR31938">
    <property type="entry name" value="NUCLEAR SPECKLE SPLICING REGULATORY PROTEIN 1"/>
    <property type="match status" value="1"/>
</dbReference>
<dbReference type="Proteomes" id="UP001054945">
    <property type="component" value="Unassembled WGS sequence"/>
</dbReference>
<evidence type="ECO:0000259" key="4">
    <source>
        <dbReference type="Pfam" id="PF09745"/>
    </source>
</evidence>
<dbReference type="AlphaFoldDB" id="A0AAV4XV17"/>
<gene>
    <name evidence="5" type="primary">nsrp1</name>
    <name evidence="5" type="ORF">CEXT_411251</name>
</gene>
<dbReference type="GO" id="GO:0000381">
    <property type="term" value="P:regulation of alternative mRNA splicing, via spliceosome"/>
    <property type="evidence" value="ECO:0007669"/>
    <property type="project" value="InterPro"/>
</dbReference>
<evidence type="ECO:0000256" key="2">
    <source>
        <dbReference type="ARBA" id="ARBA00023054"/>
    </source>
</evidence>
<protein>
    <submittedName>
        <fullName evidence="5">Nuclear speckle splicing regulatory protein 1</fullName>
    </submittedName>
</protein>
<dbReference type="Pfam" id="PF09745">
    <property type="entry name" value="NSRP1_N"/>
    <property type="match status" value="1"/>
</dbReference>
<proteinExistence type="inferred from homology"/>
<dbReference type="InterPro" id="IPR018612">
    <property type="entry name" value="NSRP1_N"/>
</dbReference>
<keyword evidence="2" id="KW-0175">Coiled coil</keyword>
<organism evidence="5 6">
    <name type="scientific">Caerostris extrusa</name>
    <name type="common">Bark spider</name>
    <name type="synonym">Caerostris bankana</name>
    <dbReference type="NCBI Taxonomy" id="172846"/>
    <lineage>
        <taxon>Eukaryota</taxon>
        <taxon>Metazoa</taxon>
        <taxon>Ecdysozoa</taxon>
        <taxon>Arthropoda</taxon>
        <taxon>Chelicerata</taxon>
        <taxon>Arachnida</taxon>
        <taxon>Araneae</taxon>
        <taxon>Araneomorphae</taxon>
        <taxon>Entelegynae</taxon>
        <taxon>Araneoidea</taxon>
        <taxon>Araneidae</taxon>
        <taxon>Caerostris</taxon>
    </lineage>
</organism>
<keyword evidence="6" id="KW-1185">Reference proteome</keyword>
<dbReference type="InterPro" id="IPR042816">
    <property type="entry name" value="Nsrp1"/>
</dbReference>
<dbReference type="EMBL" id="BPLR01000833">
    <property type="protein sequence ID" value="GIY97784.1"/>
    <property type="molecule type" value="Genomic_DNA"/>
</dbReference>
<name>A0AAV4XV17_CAEEX</name>
<reference evidence="5 6" key="1">
    <citation type="submission" date="2021-06" db="EMBL/GenBank/DDBJ databases">
        <title>Caerostris extrusa draft genome.</title>
        <authorList>
            <person name="Kono N."/>
            <person name="Arakawa K."/>
        </authorList>
    </citation>
    <scope>NUCLEOTIDE SEQUENCE [LARGE SCALE GENOMIC DNA]</scope>
</reference>
<evidence type="ECO:0000313" key="5">
    <source>
        <dbReference type="EMBL" id="GIY97784.1"/>
    </source>
</evidence>
<dbReference type="PANTHER" id="PTHR31938:SF4">
    <property type="entry name" value="NUCLEAR SPECKLE SPLICING REGULATORY PROTEIN 1"/>
    <property type="match status" value="1"/>
</dbReference>
<evidence type="ECO:0000313" key="6">
    <source>
        <dbReference type="Proteomes" id="UP001054945"/>
    </source>
</evidence>
<feature type="domain" description="Nuclear speckle splicing regulatory protein 1 N-terminal" evidence="4">
    <location>
        <begin position="50"/>
        <end position="84"/>
    </location>
</feature>